<dbReference type="CDD" id="cd02208">
    <property type="entry name" value="cupin_RmlC-like"/>
    <property type="match status" value="1"/>
</dbReference>
<protein>
    <submittedName>
        <fullName evidence="1">Uncharacterized protein</fullName>
    </submittedName>
</protein>
<organism evidence="1 2">
    <name type="scientific">Pseudobacteroides cellulosolvens ATCC 35603 = DSM 2933</name>
    <dbReference type="NCBI Taxonomy" id="398512"/>
    <lineage>
        <taxon>Bacteria</taxon>
        <taxon>Bacillati</taxon>
        <taxon>Bacillota</taxon>
        <taxon>Clostridia</taxon>
        <taxon>Eubacteriales</taxon>
        <taxon>Oscillospiraceae</taxon>
        <taxon>Pseudobacteroides</taxon>
    </lineage>
</organism>
<gene>
    <name evidence="1" type="ORF">Bccel_5296</name>
</gene>
<sequence>MKDLETEDFETVKISSDDNIIVKVPVNVVHAFKNDTDQPMVMLAVSSREYNPDDDDTYPMVILQ</sequence>
<keyword evidence="2" id="KW-1185">Reference proteome</keyword>
<dbReference type="STRING" id="398512.Bccel_5296"/>
<accession>A0A0L6JWA9</accession>
<dbReference type="Gene3D" id="2.60.120.10">
    <property type="entry name" value="Jelly Rolls"/>
    <property type="match status" value="1"/>
</dbReference>
<proteinExistence type="predicted"/>
<reference evidence="2" key="1">
    <citation type="submission" date="2015-07" db="EMBL/GenBank/DDBJ databases">
        <title>Near-Complete Genome Sequence of the Cellulolytic Bacterium Bacteroides (Pseudobacteroides) cellulosolvens ATCC 35603.</title>
        <authorList>
            <person name="Dassa B."/>
            <person name="Utturkar S.M."/>
            <person name="Klingeman D.M."/>
            <person name="Hurt R.A."/>
            <person name="Keller M."/>
            <person name="Xu J."/>
            <person name="Reddy Y.H.K."/>
            <person name="Borovok I."/>
            <person name="Grinberg I.R."/>
            <person name="Lamed R."/>
            <person name="Zhivin O."/>
            <person name="Bayer E.A."/>
            <person name="Brown S.D."/>
        </authorList>
    </citation>
    <scope>NUCLEOTIDE SEQUENCE [LARGE SCALE GENOMIC DNA]</scope>
    <source>
        <strain evidence="2">DSM 2933</strain>
    </source>
</reference>
<name>A0A0L6JWA9_9FIRM</name>
<dbReference type="InterPro" id="IPR014710">
    <property type="entry name" value="RmlC-like_jellyroll"/>
</dbReference>
<dbReference type="AlphaFoldDB" id="A0A0L6JWA9"/>
<dbReference type="Proteomes" id="UP000036923">
    <property type="component" value="Unassembled WGS sequence"/>
</dbReference>
<dbReference type="InterPro" id="IPR011051">
    <property type="entry name" value="RmlC_Cupin_sf"/>
</dbReference>
<comment type="caution">
    <text evidence="1">The sequence shown here is derived from an EMBL/GenBank/DDBJ whole genome shotgun (WGS) entry which is preliminary data.</text>
</comment>
<dbReference type="SUPFAM" id="SSF51182">
    <property type="entry name" value="RmlC-like cupins"/>
    <property type="match status" value="1"/>
</dbReference>
<evidence type="ECO:0000313" key="2">
    <source>
        <dbReference type="Proteomes" id="UP000036923"/>
    </source>
</evidence>
<evidence type="ECO:0000313" key="1">
    <source>
        <dbReference type="EMBL" id="KNY30019.1"/>
    </source>
</evidence>
<dbReference type="EMBL" id="LGTC01000001">
    <property type="protein sequence ID" value="KNY30019.1"/>
    <property type="molecule type" value="Genomic_DNA"/>
</dbReference>